<reference evidence="1 2" key="1">
    <citation type="journal article" date="2012" name="J. Bacteriol.">
        <title>Complete Genome Sequence of the Naphthalene-Degrading Pseudomonas putida Strain ND6.</title>
        <authorList>
            <person name="Li S."/>
            <person name="Zhao H."/>
            <person name="Li Y."/>
            <person name="Niu S."/>
            <person name="Cai B."/>
        </authorList>
    </citation>
    <scope>NUCLEOTIDE SEQUENCE [LARGE SCALE GENOMIC DNA]</scope>
    <source>
        <strain evidence="1 2">ND6</strain>
    </source>
</reference>
<dbReference type="HOGENOM" id="CLU_3366706_0_0_6"/>
<protein>
    <submittedName>
        <fullName evidence="1">Uncharacterized protein</fullName>
    </submittedName>
</protein>
<name>I3UZV5_PSEPU</name>
<dbReference type="Proteomes" id="UP000005268">
    <property type="component" value="Chromosome"/>
</dbReference>
<proteinExistence type="predicted"/>
<dbReference type="EMBL" id="CP003588">
    <property type="protein sequence ID" value="AFK71026.1"/>
    <property type="molecule type" value="Genomic_DNA"/>
</dbReference>
<dbReference type="KEGG" id="ppi:YSA_07870"/>
<organism evidence="1 2">
    <name type="scientific">Pseudomonas putida ND6</name>
    <dbReference type="NCBI Taxonomy" id="231023"/>
    <lineage>
        <taxon>Bacteria</taxon>
        <taxon>Pseudomonadati</taxon>
        <taxon>Pseudomonadota</taxon>
        <taxon>Gammaproteobacteria</taxon>
        <taxon>Pseudomonadales</taxon>
        <taxon>Pseudomonadaceae</taxon>
        <taxon>Pseudomonas</taxon>
    </lineage>
</organism>
<evidence type="ECO:0000313" key="1">
    <source>
        <dbReference type="EMBL" id="AFK71026.1"/>
    </source>
</evidence>
<evidence type="ECO:0000313" key="2">
    <source>
        <dbReference type="Proteomes" id="UP000005268"/>
    </source>
</evidence>
<sequence length="35" mass="3932">MGFKTRMVHLPDPGIDPAVRQKNDDKRIAYSVAGF</sequence>
<dbReference type="AlphaFoldDB" id="I3UZV5"/>
<gene>
    <name evidence="1" type="ORF">YSA_07870</name>
</gene>
<accession>I3UZV5</accession>